<evidence type="ECO:0000313" key="1">
    <source>
        <dbReference type="EMBL" id="EKM52551.1"/>
    </source>
</evidence>
<dbReference type="KEGG" id="pco:PHACADRAFT_211801"/>
<dbReference type="Proteomes" id="UP000008370">
    <property type="component" value="Unassembled WGS sequence"/>
</dbReference>
<dbReference type="GeneID" id="18913154"/>
<protein>
    <submittedName>
        <fullName evidence="1">Uncharacterized protein</fullName>
    </submittedName>
</protein>
<dbReference type="InParanoid" id="K5URM8"/>
<evidence type="ECO:0000313" key="2">
    <source>
        <dbReference type="Proteomes" id="UP000008370"/>
    </source>
</evidence>
<dbReference type="HOGENOM" id="CLU_1332346_0_0_1"/>
<dbReference type="RefSeq" id="XP_007398894.1">
    <property type="nucleotide sequence ID" value="XM_007398832.1"/>
</dbReference>
<sequence length="206" mass="22790">MDIPRREFWLQNVASGAYATATGLEDKMDDANVVLEADARARRHVALCLQHEGPRDRQHMWRAVSRRGEPHHTGVVDTACDNPACLWRLVDPCTGEQCSVLYDAAVSVSPPESAGPEEEGAQQVQAVPPRLLLRTQDAPAEVAECFAESLKMERDLIRGMLESGLGPQLVVGWKNGMVSKTYLQDEESVFGMPKFKGREDFEPCPS</sequence>
<organism evidence="1 2">
    <name type="scientific">Phanerochaete carnosa (strain HHB-10118-sp)</name>
    <name type="common">White-rot fungus</name>
    <name type="synonym">Peniophora carnosa</name>
    <dbReference type="NCBI Taxonomy" id="650164"/>
    <lineage>
        <taxon>Eukaryota</taxon>
        <taxon>Fungi</taxon>
        <taxon>Dikarya</taxon>
        <taxon>Basidiomycota</taxon>
        <taxon>Agaricomycotina</taxon>
        <taxon>Agaricomycetes</taxon>
        <taxon>Polyporales</taxon>
        <taxon>Phanerochaetaceae</taxon>
        <taxon>Phanerochaete</taxon>
    </lineage>
</organism>
<name>K5URM8_PHACS</name>
<reference evidence="1 2" key="1">
    <citation type="journal article" date="2012" name="BMC Genomics">
        <title>Comparative genomics of the white-rot fungi, Phanerochaete carnosa and P. chrysosporium, to elucidate the genetic basis of the distinct wood types they colonize.</title>
        <authorList>
            <person name="Suzuki H."/>
            <person name="MacDonald J."/>
            <person name="Syed K."/>
            <person name="Salamov A."/>
            <person name="Hori C."/>
            <person name="Aerts A."/>
            <person name="Henrissat B."/>
            <person name="Wiebenga A."/>
            <person name="vanKuyk P.A."/>
            <person name="Barry K."/>
            <person name="Lindquist E."/>
            <person name="LaButti K."/>
            <person name="Lapidus A."/>
            <person name="Lucas S."/>
            <person name="Coutinho P."/>
            <person name="Gong Y."/>
            <person name="Samejima M."/>
            <person name="Mahadevan R."/>
            <person name="Abou-Zaid M."/>
            <person name="de Vries R.P."/>
            <person name="Igarashi K."/>
            <person name="Yadav J.S."/>
            <person name="Grigoriev I.V."/>
            <person name="Master E.R."/>
        </authorList>
    </citation>
    <scope>NUCLEOTIDE SEQUENCE [LARGE SCALE GENOMIC DNA]</scope>
    <source>
        <strain evidence="1 2">HHB-10118-sp</strain>
    </source>
</reference>
<proteinExistence type="predicted"/>
<keyword evidence="2" id="KW-1185">Reference proteome</keyword>
<gene>
    <name evidence="1" type="ORF">PHACADRAFT_211801</name>
</gene>
<accession>K5URM8</accession>
<dbReference type="AlphaFoldDB" id="K5URM8"/>
<dbReference type="EMBL" id="JH930475">
    <property type="protein sequence ID" value="EKM52551.1"/>
    <property type="molecule type" value="Genomic_DNA"/>
</dbReference>